<evidence type="ECO:0000259" key="1">
    <source>
        <dbReference type="Pfam" id="PF00248"/>
    </source>
</evidence>
<dbReference type="PANTHER" id="PTHR43312">
    <property type="entry name" value="D-THREO-ALDOSE 1-DEHYDROGENASE"/>
    <property type="match status" value="1"/>
</dbReference>
<feature type="domain" description="NADP-dependent oxidoreductase" evidence="1">
    <location>
        <begin position="32"/>
        <end position="209"/>
    </location>
</feature>
<comment type="caution">
    <text evidence="2">The sequence shown here is derived from an EMBL/GenBank/DDBJ whole genome shotgun (WGS) entry which is preliminary data.</text>
</comment>
<dbReference type="Pfam" id="PF00248">
    <property type="entry name" value="Aldo_ket_red"/>
    <property type="match status" value="1"/>
</dbReference>
<protein>
    <submittedName>
        <fullName evidence="2">Aldo/keto reductase</fullName>
    </submittedName>
</protein>
<dbReference type="SUPFAM" id="SSF51430">
    <property type="entry name" value="NAD(P)-linked oxidoreductase"/>
    <property type="match status" value="1"/>
</dbReference>
<gene>
    <name evidence="2" type="ORF">ENV52_10930</name>
</gene>
<dbReference type="InterPro" id="IPR023210">
    <property type="entry name" value="NADP_OxRdtase_dom"/>
</dbReference>
<sequence>MAIPQRTLGRTGRSVTMLGLGGEGVLRTFGYEREARAMVAAALEAGITYFESARAYSGSEAYLGNILHGHRDRIFLSSKSHGRTRYEAEDHLAATLRHLQTDHLDLWQVHDVRTRQDLEALTAPGGALEVFRWAKEEGYARFIGVTGHHDPAVLRQALDLYDFDTVLLPVNPAEPHAASFLPLAKEALDKGLGVIGMKVLARGLVTQLNIAPVQDFVQYALSQPVSLVVIGCDSPEHVRELAQAARDFQPMSAADQRRLEKSVASFAKGLMYYKP</sequence>
<dbReference type="InterPro" id="IPR036812">
    <property type="entry name" value="NAD(P)_OxRdtase_dom_sf"/>
</dbReference>
<dbReference type="CDD" id="cd19100">
    <property type="entry name" value="AKR_unchar"/>
    <property type="match status" value="1"/>
</dbReference>
<reference evidence="2" key="1">
    <citation type="journal article" date="2020" name="mSystems">
        <title>Genome- and Community-Level Interaction Insights into Carbon Utilization and Element Cycling Functions of Hydrothermarchaeota in Hydrothermal Sediment.</title>
        <authorList>
            <person name="Zhou Z."/>
            <person name="Liu Y."/>
            <person name="Xu W."/>
            <person name="Pan J."/>
            <person name="Luo Z.H."/>
            <person name="Li M."/>
        </authorList>
    </citation>
    <scope>NUCLEOTIDE SEQUENCE [LARGE SCALE GENOMIC DNA]</scope>
    <source>
        <strain evidence="2">SpSt-767</strain>
    </source>
</reference>
<dbReference type="Gene3D" id="3.20.20.100">
    <property type="entry name" value="NADP-dependent oxidoreductase domain"/>
    <property type="match status" value="1"/>
</dbReference>
<dbReference type="PANTHER" id="PTHR43312:SF1">
    <property type="entry name" value="NADP-DEPENDENT OXIDOREDUCTASE DOMAIN-CONTAINING PROTEIN"/>
    <property type="match status" value="1"/>
</dbReference>
<dbReference type="EMBL" id="DTGR01000172">
    <property type="protein sequence ID" value="HHS30199.1"/>
    <property type="molecule type" value="Genomic_DNA"/>
</dbReference>
<dbReference type="InterPro" id="IPR053135">
    <property type="entry name" value="AKR2_Oxidoreductase"/>
</dbReference>
<accession>A0A7V6A4N2</accession>
<organism evidence="2">
    <name type="scientific">Desulfobacca acetoxidans</name>
    <dbReference type="NCBI Taxonomy" id="60893"/>
    <lineage>
        <taxon>Bacteria</taxon>
        <taxon>Pseudomonadati</taxon>
        <taxon>Thermodesulfobacteriota</taxon>
        <taxon>Desulfobaccia</taxon>
        <taxon>Desulfobaccales</taxon>
        <taxon>Desulfobaccaceae</taxon>
        <taxon>Desulfobacca</taxon>
    </lineage>
</organism>
<evidence type="ECO:0000313" key="2">
    <source>
        <dbReference type="EMBL" id="HHS30199.1"/>
    </source>
</evidence>
<dbReference type="AlphaFoldDB" id="A0A7V6A4N2"/>
<name>A0A7V6A4N2_9BACT</name>
<proteinExistence type="predicted"/>